<dbReference type="SUPFAM" id="SSF54106">
    <property type="entry name" value="LysM domain"/>
    <property type="match status" value="1"/>
</dbReference>
<evidence type="ECO:0000256" key="2">
    <source>
        <dbReference type="ARBA" id="ARBA00022638"/>
    </source>
</evidence>
<keyword evidence="1" id="KW-0929">Antimicrobial</keyword>
<evidence type="ECO:0000256" key="4">
    <source>
        <dbReference type="ARBA" id="ARBA00032108"/>
    </source>
</evidence>
<comment type="caution">
    <text evidence="7">The sequence shown here is derived from an EMBL/GenBank/DDBJ whole genome shotgun (WGS) entry which is preliminary data.</text>
</comment>
<sequence>MIRRLFIMSLLSIFFIGCKAKRTVASRSESPQQKKEVVVAKKESKKSDDGLYPMPEDTGEFVRFNIDSPEEYVETFAEIAQMEMKAFGIPASITLAQGLLESGLGKGALALKTNNHFGIKCHTGWEGDYDFHDDDEKGECFRKYNHPMYSYRDHSLFLKHRSRYAFLFDYRSDDYKRWAKGLRQAGYATDRHYPQKLISLIERYELHKYDTEIAKQGFHRPKKEEPVIASRAQSRVHVVQKGDTLYSISRAYSVSVDDLKRWNYMYDNNLAIGQKLTVKTQNFNK</sequence>
<dbReference type="Proteomes" id="UP000185728">
    <property type="component" value="Unassembled WGS sequence"/>
</dbReference>
<evidence type="ECO:0000256" key="1">
    <source>
        <dbReference type="ARBA" id="ARBA00022529"/>
    </source>
</evidence>
<feature type="domain" description="LysM" evidence="6">
    <location>
        <begin position="235"/>
        <end position="278"/>
    </location>
</feature>
<dbReference type="InterPro" id="IPR002901">
    <property type="entry name" value="MGlyc_endo_b_GlcNAc-like_dom"/>
</dbReference>
<gene>
    <name evidence="7" type="ORF">SAMN05421766_11229</name>
</gene>
<dbReference type="EMBL" id="FTOB01000012">
    <property type="protein sequence ID" value="SIT12995.1"/>
    <property type="molecule type" value="Genomic_DNA"/>
</dbReference>
<dbReference type="PANTHER" id="PTHR33308">
    <property type="entry name" value="PEPTIDOGLYCAN HYDROLASE FLGJ"/>
    <property type="match status" value="1"/>
</dbReference>
<dbReference type="PROSITE" id="PS51257">
    <property type="entry name" value="PROKAR_LIPOPROTEIN"/>
    <property type="match status" value="1"/>
</dbReference>
<dbReference type="CDD" id="cd00118">
    <property type="entry name" value="LysM"/>
    <property type="match status" value="1"/>
</dbReference>
<keyword evidence="2" id="KW-0081">Bacteriolytic enzyme</keyword>
<dbReference type="SMART" id="SM00257">
    <property type="entry name" value="LysM"/>
    <property type="match status" value="1"/>
</dbReference>
<protein>
    <recommendedName>
        <fullName evidence="4">Peptidoglycan hydrolase</fullName>
    </recommendedName>
</protein>
<dbReference type="Pfam" id="PF01832">
    <property type="entry name" value="Glucosaminidase"/>
    <property type="match status" value="1"/>
</dbReference>
<dbReference type="InterPro" id="IPR018392">
    <property type="entry name" value="LysM"/>
</dbReference>
<dbReference type="SMART" id="SM00047">
    <property type="entry name" value="LYZ2"/>
    <property type="match status" value="1"/>
</dbReference>
<dbReference type="PROSITE" id="PS51782">
    <property type="entry name" value="LYSM"/>
    <property type="match status" value="1"/>
</dbReference>
<dbReference type="Gene3D" id="1.10.530.10">
    <property type="match status" value="1"/>
</dbReference>
<keyword evidence="8" id="KW-1185">Reference proteome</keyword>
<organism evidence="7 8">
    <name type="scientific">Zobellia uliginosa</name>
    <dbReference type="NCBI Taxonomy" id="143224"/>
    <lineage>
        <taxon>Bacteria</taxon>
        <taxon>Pseudomonadati</taxon>
        <taxon>Bacteroidota</taxon>
        <taxon>Flavobacteriia</taxon>
        <taxon>Flavobacteriales</taxon>
        <taxon>Flavobacteriaceae</taxon>
        <taxon>Zobellia</taxon>
    </lineage>
</organism>
<evidence type="ECO:0000313" key="7">
    <source>
        <dbReference type="EMBL" id="SIT12995.1"/>
    </source>
</evidence>
<evidence type="ECO:0000259" key="6">
    <source>
        <dbReference type="PROSITE" id="PS51782"/>
    </source>
</evidence>
<dbReference type="GO" id="GO:0016787">
    <property type="term" value="F:hydrolase activity"/>
    <property type="evidence" value="ECO:0007669"/>
    <property type="project" value="UniProtKB-KW"/>
</dbReference>
<proteinExistence type="predicted"/>
<evidence type="ECO:0000313" key="8">
    <source>
        <dbReference type="Proteomes" id="UP000185728"/>
    </source>
</evidence>
<dbReference type="InterPro" id="IPR036779">
    <property type="entry name" value="LysM_dom_sf"/>
</dbReference>
<dbReference type="Pfam" id="PF01476">
    <property type="entry name" value="LysM"/>
    <property type="match status" value="1"/>
</dbReference>
<dbReference type="Gene3D" id="3.10.350.10">
    <property type="entry name" value="LysM domain"/>
    <property type="match status" value="1"/>
</dbReference>
<feature type="region of interest" description="Disordered" evidence="5">
    <location>
        <begin position="31"/>
        <end position="50"/>
    </location>
</feature>
<name>A0ABY1L1W2_9FLAO</name>
<keyword evidence="3 7" id="KW-0378">Hydrolase</keyword>
<evidence type="ECO:0000256" key="5">
    <source>
        <dbReference type="SAM" id="MobiDB-lite"/>
    </source>
</evidence>
<dbReference type="InterPro" id="IPR051056">
    <property type="entry name" value="Glycosyl_Hydrolase_73"/>
</dbReference>
<accession>A0ABY1L1W2</accession>
<evidence type="ECO:0000256" key="3">
    <source>
        <dbReference type="ARBA" id="ARBA00022801"/>
    </source>
</evidence>
<reference evidence="7 8" key="1">
    <citation type="submission" date="2017-01" db="EMBL/GenBank/DDBJ databases">
        <authorList>
            <person name="Varghese N."/>
            <person name="Submissions S."/>
        </authorList>
    </citation>
    <scope>NUCLEOTIDE SEQUENCE [LARGE SCALE GENOMIC DNA]</scope>
    <source>
        <strain evidence="7 8">DSM 2061</strain>
    </source>
</reference>
<feature type="compositionally biased region" description="Basic and acidic residues" evidence="5">
    <location>
        <begin position="32"/>
        <end position="49"/>
    </location>
</feature>
<dbReference type="PANTHER" id="PTHR33308:SF9">
    <property type="entry name" value="PEPTIDOGLYCAN HYDROLASE FLGJ"/>
    <property type="match status" value="1"/>
</dbReference>